<evidence type="ECO:0000256" key="1">
    <source>
        <dbReference type="SAM" id="SignalP"/>
    </source>
</evidence>
<dbReference type="KEGG" id="bmx:BMS_1828"/>
<dbReference type="OrthoDB" id="5289970at2"/>
<dbReference type="PATRIC" id="fig|862908.3.peg.1733"/>
<dbReference type="HOGENOM" id="CLU_979221_0_0_7"/>
<dbReference type="Proteomes" id="UP000008963">
    <property type="component" value="Chromosome"/>
</dbReference>
<dbReference type="EMBL" id="FQ312005">
    <property type="protein sequence ID" value="CBW26649.1"/>
    <property type="molecule type" value="Genomic_DNA"/>
</dbReference>
<dbReference type="RefSeq" id="WP_014244430.1">
    <property type="nucleotide sequence ID" value="NC_016620.1"/>
</dbReference>
<name>E1X1Y9_HALMS</name>
<reference evidence="3" key="1">
    <citation type="journal article" date="2013" name="ISME J.">
        <title>A small predatory core genome in the divergent marine Bacteriovorax marinus SJ and the terrestrial Bdellovibrio bacteriovorus.</title>
        <authorList>
            <person name="Crossman L.C."/>
            <person name="Chen H."/>
            <person name="Cerdeno-Tarraga A.M."/>
            <person name="Brooks K."/>
            <person name="Quail M.A."/>
            <person name="Pineiro S.A."/>
            <person name="Hobley L."/>
            <person name="Sockett R.E."/>
            <person name="Bentley S.D."/>
            <person name="Parkhill J."/>
            <person name="Williams H.N."/>
            <person name="Stine O.C."/>
        </authorList>
    </citation>
    <scope>NUCLEOTIDE SEQUENCE [LARGE SCALE GENOMIC DNA]</scope>
    <source>
        <strain evidence="3">ATCC BAA-682 / DSM 15412 / SJ</strain>
    </source>
</reference>
<sequence>MKLTKMLAVMAIFSVMSTGAEETTAASATAATTTTSTSSIKKLYNKVKESPFSMAYLNDSFSSFNIDGVKTYHYLYAHYGLTSTDKISLVPTFTTDLISRNKVTRERANNTRLHSTQLRYTKSSILNEKDHGVSLYAQVRYYHYSKSNQESGSDGYGRAIISASKGFGKFRLSLTSDNVVYNRNANKASMTHFNMLGVGTSYSLTDSFSVSTATNWYKYNYNNTDSFKEFALLGLYTEYSFGNGLSVGPYFEAEMLTAQDGRDGFTEEWVKNGSVGATLYYSWF</sequence>
<protein>
    <recommendedName>
        <fullName evidence="4">Outer membrane protein</fullName>
    </recommendedName>
</protein>
<evidence type="ECO:0000313" key="2">
    <source>
        <dbReference type="EMBL" id="CBW26649.1"/>
    </source>
</evidence>
<evidence type="ECO:0008006" key="4">
    <source>
        <dbReference type="Google" id="ProtNLM"/>
    </source>
</evidence>
<organism evidence="2 3">
    <name type="scientific">Halobacteriovorax marinus (strain ATCC BAA-682 / DSM 15412 / SJ)</name>
    <name type="common">Bacteriovorax marinus</name>
    <dbReference type="NCBI Taxonomy" id="862908"/>
    <lineage>
        <taxon>Bacteria</taxon>
        <taxon>Pseudomonadati</taxon>
        <taxon>Bdellovibrionota</taxon>
        <taxon>Bacteriovoracia</taxon>
        <taxon>Bacteriovoracales</taxon>
        <taxon>Halobacteriovoraceae</taxon>
        <taxon>Halobacteriovorax</taxon>
    </lineage>
</organism>
<keyword evidence="1" id="KW-0732">Signal</keyword>
<feature type="chain" id="PRO_5003154631" description="Outer membrane protein" evidence="1">
    <location>
        <begin position="21"/>
        <end position="284"/>
    </location>
</feature>
<gene>
    <name evidence="2" type="ordered locus">BMS_1828</name>
</gene>
<dbReference type="STRING" id="862908.BMS_1828"/>
<dbReference type="AlphaFoldDB" id="E1X1Y9"/>
<keyword evidence="3" id="KW-1185">Reference proteome</keyword>
<proteinExistence type="predicted"/>
<feature type="signal peptide" evidence="1">
    <location>
        <begin position="1"/>
        <end position="20"/>
    </location>
</feature>
<accession>E1X1Y9</accession>
<evidence type="ECO:0000313" key="3">
    <source>
        <dbReference type="Proteomes" id="UP000008963"/>
    </source>
</evidence>